<sequence>MSEETEEPEERFNVTAEALREYDWASVIDSCERKECFHYYERLSAESAKLDTRGDKLGGRVFALLSVVASFHANYDASGNPYGSMWSGFNGRRSLNAEDLTERDLAALAGVVDEITDPELRARVADVLWVTKRNFKTAKSAIVAFLESAERLKTNDMWPPYSDRLTRAAQIAAKKGFESEKADVLQAIEASITEHATDLKSGLLCDRLMGIMVVLKAGNMPEYAGLSEKLARQFSEQGNWHFAEVYWERAELWHRRAKNEAEVLRCRIARGECYVSRAEAGPVGRGTNYMYSAHWMGRAVEMLRSAKAASERVAAVNKRFLELQKLSLGEMGRVEVPVDELPGFREEEQKARKAAAERVRGVDFPTAIARFALINRPTSVEGMKEQYAKTAESAPLMHIIGASAIDRSGMTTDRIPARLPREDDQNDEAARKQMVQQAQIVNWPLRVAWQINPAREAIRGEHGVRLRDLWFLVENNPFIPAGHEGIVLRGIQAGFCGDWLTAMHLLVPQVEASIRHVLQQRGVVTSTMDGEGLQKELDLNQLLWMKEVEEVFGLDVLFDLRGILIERFGHNLRNELAHGLLPEGGCYHPATEYLWWLLLHIYWRGFHFVQTYEVDHLGNHLPPEKKS</sequence>
<gene>
    <name evidence="3" type="ORF">K1X11_015155</name>
</gene>
<feature type="domain" description="DUF4209" evidence="1">
    <location>
        <begin position="510"/>
        <end position="600"/>
    </location>
</feature>
<reference evidence="3 4" key="1">
    <citation type="submission" date="2021-08" db="EMBL/GenBank/DDBJ databases">
        <authorList>
            <person name="Zhang D."/>
            <person name="Zhang A."/>
            <person name="Wang L."/>
        </authorList>
    </citation>
    <scope>NUCLEOTIDE SEQUENCE [LARGE SCALE GENOMIC DNA]</scope>
    <source>
        <strain evidence="3 4">WL0086</strain>
    </source>
</reference>
<dbReference type="Pfam" id="PF13910">
    <property type="entry name" value="DUF4209"/>
    <property type="match status" value="1"/>
</dbReference>
<dbReference type="Proteomes" id="UP000738431">
    <property type="component" value="Chromosome"/>
</dbReference>
<dbReference type="RefSeq" id="WP_221031657.1">
    <property type="nucleotide sequence ID" value="NZ_CP139781.1"/>
</dbReference>
<feature type="domain" description="DUF7380" evidence="2">
    <location>
        <begin position="12"/>
        <end position="176"/>
    </location>
</feature>
<organism evidence="3 4">
    <name type="scientific">Actomonas aquatica</name>
    <dbReference type="NCBI Taxonomy" id="2866162"/>
    <lineage>
        <taxon>Bacteria</taxon>
        <taxon>Pseudomonadati</taxon>
        <taxon>Verrucomicrobiota</taxon>
        <taxon>Opitutia</taxon>
        <taxon>Opitutales</taxon>
        <taxon>Opitutaceae</taxon>
        <taxon>Actomonas</taxon>
    </lineage>
</organism>
<reference evidence="3 4" key="2">
    <citation type="submission" date="2023-12" db="EMBL/GenBank/DDBJ databases">
        <title>Description of an unclassified Opitutus bacterium of Verrucomicrobiota.</title>
        <authorList>
            <person name="Zhang D.-F."/>
        </authorList>
    </citation>
    <scope>NUCLEOTIDE SEQUENCE [LARGE SCALE GENOMIC DNA]</scope>
    <source>
        <strain evidence="3 4">WL0086</strain>
    </source>
</reference>
<evidence type="ECO:0000259" key="2">
    <source>
        <dbReference type="Pfam" id="PF24098"/>
    </source>
</evidence>
<dbReference type="InterPro" id="IPR055804">
    <property type="entry name" value="DUF7380"/>
</dbReference>
<evidence type="ECO:0000313" key="4">
    <source>
        <dbReference type="Proteomes" id="UP000738431"/>
    </source>
</evidence>
<dbReference type="EMBL" id="CP139781">
    <property type="protein sequence ID" value="WRQ86152.1"/>
    <property type="molecule type" value="Genomic_DNA"/>
</dbReference>
<accession>A0ABZ1C466</accession>
<evidence type="ECO:0000313" key="3">
    <source>
        <dbReference type="EMBL" id="WRQ86152.1"/>
    </source>
</evidence>
<evidence type="ECO:0000259" key="1">
    <source>
        <dbReference type="Pfam" id="PF13910"/>
    </source>
</evidence>
<keyword evidence="4" id="KW-1185">Reference proteome</keyword>
<dbReference type="Pfam" id="PF24098">
    <property type="entry name" value="DUF7380"/>
    <property type="match status" value="1"/>
</dbReference>
<proteinExistence type="predicted"/>
<name>A0ABZ1C466_9BACT</name>
<protein>
    <submittedName>
        <fullName evidence="3">DUF4209 domain-containing protein</fullName>
    </submittedName>
</protein>
<dbReference type="InterPro" id="IPR025209">
    <property type="entry name" value="DUF4209"/>
</dbReference>